<dbReference type="HAMAP" id="MF_01331_B">
    <property type="entry name" value="Ribosomal_uL22_B"/>
    <property type="match status" value="1"/>
</dbReference>
<name>A0A1F7I8F3_9BACT</name>
<comment type="function">
    <text evidence="7">The globular domain of the protein is located near the polypeptide exit tunnel on the outside of the subunit, while an extended beta-hairpin is found that lines the wall of the exit tunnel in the center of the 70S ribosome.</text>
</comment>
<evidence type="ECO:0000256" key="1">
    <source>
        <dbReference type="ARBA" id="ARBA00009451"/>
    </source>
</evidence>
<dbReference type="PANTHER" id="PTHR13501:SF8">
    <property type="entry name" value="LARGE RIBOSOMAL SUBUNIT PROTEIN UL22M"/>
    <property type="match status" value="1"/>
</dbReference>
<comment type="subunit">
    <text evidence="7 9">Part of the 50S ribosomal subunit.</text>
</comment>
<dbReference type="AlphaFoldDB" id="A0A1F7I8F3"/>
<comment type="caution">
    <text evidence="11">The sequence shown here is derived from an EMBL/GenBank/DDBJ whole genome shotgun (WGS) entry which is preliminary data.</text>
</comment>
<keyword evidence="2 7" id="KW-0699">rRNA-binding</keyword>
<evidence type="ECO:0000256" key="10">
    <source>
        <dbReference type="RuleBase" id="RU004008"/>
    </source>
</evidence>
<dbReference type="GO" id="GO:0022625">
    <property type="term" value="C:cytosolic large ribosomal subunit"/>
    <property type="evidence" value="ECO:0007669"/>
    <property type="project" value="TreeGrafter"/>
</dbReference>
<dbReference type="InterPro" id="IPR036394">
    <property type="entry name" value="Ribosomal_uL22_sf"/>
</dbReference>
<evidence type="ECO:0000256" key="8">
    <source>
        <dbReference type="RuleBase" id="RU004005"/>
    </source>
</evidence>
<dbReference type="Proteomes" id="UP000179024">
    <property type="component" value="Unassembled WGS sequence"/>
</dbReference>
<protein>
    <recommendedName>
        <fullName evidence="6 7">Large ribosomal subunit protein uL22</fullName>
    </recommendedName>
</protein>
<dbReference type="InterPro" id="IPR005727">
    <property type="entry name" value="Ribosomal_uL22_bac/chlpt-type"/>
</dbReference>
<dbReference type="EMBL" id="MGAE01000015">
    <property type="protein sequence ID" value="OGK39639.1"/>
    <property type="molecule type" value="Genomic_DNA"/>
</dbReference>
<comment type="similarity">
    <text evidence="1 7 8">Belongs to the universal ribosomal protein uL22 family.</text>
</comment>
<sequence length="124" mass="14090">MEARSHIKFVRISPLKLRTLRDDIKALGPQAALNHLQLSNKRSAKVLYRAIKAAVDSGKERFQMNTTQARFKELMIDEGPSLKRFRPGSRGTAKPYKRKSSHITVVIEDQTPEKKPLPVVAKKK</sequence>
<reference evidence="11 12" key="1">
    <citation type="journal article" date="2016" name="Nat. Commun.">
        <title>Thousands of microbial genomes shed light on interconnected biogeochemical processes in an aquifer system.</title>
        <authorList>
            <person name="Anantharaman K."/>
            <person name="Brown C.T."/>
            <person name="Hug L.A."/>
            <person name="Sharon I."/>
            <person name="Castelle C.J."/>
            <person name="Probst A.J."/>
            <person name="Thomas B.C."/>
            <person name="Singh A."/>
            <person name="Wilkins M.J."/>
            <person name="Karaoz U."/>
            <person name="Brodie E.L."/>
            <person name="Williams K.H."/>
            <person name="Hubbard S.S."/>
            <person name="Banfield J.F."/>
        </authorList>
    </citation>
    <scope>NUCLEOTIDE SEQUENCE [LARGE SCALE GENOMIC DNA]</scope>
</reference>
<dbReference type="GO" id="GO:0019843">
    <property type="term" value="F:rRNA binding"/>
    <property type="evidence" value="ECO:0007669"/>
    <property type="project" value="UniProtKB-UniRule"/>
</dbReference>
<evidence type="ECO:0000313" key="12">
    <source>
        <dbReference type="Proteomes" id="UP000179024"/>
    </source>
</evidence>
<evidence type="ECO:0000256" key="2">
    <source>
        <dbReference type="ARBA" id="ARBA00022730"/>
    </source>
</evidence>
<dbReference type="SUPFAM" id="SSF54843">
    <property type="entry name" value="Ribosomal protein L22"/>
    <property type="match status" value="1"/>
</dbReference>
<keyword evidence="3 7" id="KW-0694">RNA-binding</keyword>
<evidence type="ECO:0000256" key="6">
    <source>
        <dbReference type="ARBA" id="ARBA00035207"/>
    </source>
</evidence>
<keyword evidence="5 7" id="KW-0687">Ribonucleoprotein</keyword>
<dbReference type="GO" id="GO:0006412">
    <property type="term" value="P:translation"/>
    <property type="evidence" value="ECO:0007669"/>
    <property type="project" value="UniProtKB-UniRule"/>
</dbReference>
<comment type="function">
    <text evidence="7 10">This protein binds specifically to 23S rRNA; its binding is stimulated by other ribosomal proteins, e.g., L4, L17, and L20. It is important during the early stages of 50S assembly. It makes multiple contacts with different domains of the 23S rRNA in the assembled 50S subunit and ribosome.</text>
</comment>
<evidence type="ECO:0000256" key="7">
    <source>
        <dbReference type="HAMAP-Rule" id="MF_01331"/>
    </source>
</evidence>
<dbReference type="InterPro" id="IPR001063">
    <property type="entry name" value="Ribosomal_uL22"/>
</dbReference>
<dbReference type="Gene3D" id="3.90.470.10">
    <property type="entry name" value="Ribosomal protein L22/L17"/>
    <property type="match status" value="1"/>
</dbReference>
<dbReference type="GO" id="GO:0003735">
    <property type="term" value="F:structural constituent of ribosome"/>
    <property type="evidence" value="ECO:0007669"/>
    <property type="project" value="InterPro"/>
</dbReference>
<keyword evidence="4 7" id="KW-0689">Ribosomal protein</keyword>
<proteinExistence type="inferred from homology"/>
<evidence type="ECO:0000313" key="11">
    <source>
        <dbReference type="EMBL" id="OGK39639.1"/>
    </source>
</evidence>
<dbReference type="Pfam" id="PF00237">
    <property type="entry name" value="Ribosomal_L22"/>
    <property type="match status" value="1"/>
</dbReference>
<gene>
    <name evidence="7" type="primary">rplV</name>
    <name evidence="11" type="ORF">A3F34_03070</name>
</gene>
<evidence type="ECO:0000256" key="9">
    <source>
        <dbReference type="RuleBase" id="RU004006"/>
    </source>
</evidence>
<evidence type="ECO:0000256" key="3">
    <source>
        <dbReference type="ARBA" id="ARBA00022884"/>
    </source>
</evidence>
<dbReference type="PANTHER" id="PTHR13501">
    <property type="entry name" value="CHLOROPLAST 50S RIBOSOMAL PROTEIN L22-RELATED"/>
    <property type="match status" value="1"/>
</dbReference>
<accession>A0A1F7I8F3</accession>
<dbReference type="InterPro" id="IPR047867">
    <property type="entry name" value="Ribosomal_uL22_bac/org-type"/>
</dbReference>
<organism evidence="11 12">
    <name type="scientific">Candidatus Roizmanbacteria bacterium RIFCSPHIGHO2_12_FULL_44_10</name>
    <dbReference type="NCBI Taxonomy" id="1802054"/>
    <lineage>
        <taxon>Bacteria</taxon>
        <taxon>Candidatus Roizmaniibacteriota</taxon>
    </lineage>
</organism>
<evidence type="ECO:0000256" key="5">
    <source>
        <dbReference type="ARBA" id="ARBA00023274"/>
    </source>
</evidence>
<evidence type="ECO:0000256" key="4">
    <source>
        <dbReference type="ARBA" id="ARBA00022980"/>
    </source>
</evidence>